<sequence>MYLLLLRVSVASIFFIACLFSQFSNANPALFKLEKNGITSYLFGTVHVGTPDMKALPKNVMQAIEASEKVVVEVDLETLSPMQVQKVSKSYMQLPKGKTLADMISLENYQKLKNYFAQVGINITHFSSHRPWAVMITLLQLEYQKLGFSEQYGIDKQVLAYASKKHKKVLGLETLEQQLTMLSSLEALNNEMFNETFKHLNDIEFYFVDLVTAWKTGDMDKLSHYYQLSFDDSKYGQFSEQVMLTSRNNQWVQTLTPLLTQQSLFIAVGALHLPEQYGLINQFKKVGFKVTNLSSG</sequence>
<comment type="caution">
    <text evidence="2">The sequence shown here is derived from an EMBL/GenBank/DDBJ whole genome shotgun (WGS) entry which is preliminary data.</text>
</comment>
<dbReference type="RefSeq" id="WP_261626157.1">
    <property type="nucleotide sequence ID" value="NZ_CAMAPC010000004.1"/>
</dbReference>
<name>A0A9W4QVR8_9GAMM</name>
<dbReference type="InterPro" id="IPR047111">
    <property type="entry name" value="YbaP-like"/>
</dbReference>
<evidence type="ECO:0000256" key="1">
    <source>
        <dbReference type="SAM" id="SignalP"/>
    </source>
</evidence>
<organism evidence="2 3">
    <name type="scientific">Pseudoalteromonas holothuriae</name>
    <dbReference type="NCBI Taxonomy" id="2963714"/>
    <lineage>
        <taxon>Bacteria</taxon>
        <taxon>Pseudomonadati</taxon>
        <taxon>Pseudomonadota</taxon>
        <taxon>Gammaproteobacteria</taxon>
        <taxon>Alteromonadales</taxon>
        <taxon>Pseudoalteromonadaceae</taxon>
        <taxon>Pseudoalteromonas</taxon>
    </lineage>
</organism>
<feature type="chain" id="PRO_5040990032" description="TraB/GumN family protein" evidence="1">
    <location>
        <begin position="27"/>
        <end position="296"/>
    </location>
</feature>
<evidence type="ECO:0000313" key="3">
    <source>
        <dbReference type="Proteomes" id="UP001152467"/>
    </source>
</evidence>
<dbReference type="PROSITE" id="PS51257">
    <property type="entry name" value="PROKAR_LIPOPROTEIN"/>
    <property type="match status" value="1"/>
</dbReference>
<dbReference type="EMBL" id="CAMAPC010000004">
    <property type="protein sequence ID" value="CAH9055435.1"/>
    <property type="molecule type" value="Genomic_DNA"/>
</dbReference>
<proteinExistence type="predicted"/>
<dbReference type="AlphaFoldDB" id="A0A9W4QVR8"/>
<dbReference type="Proteomes" id="UP001152467">
    <property type="component" value="Unassembled WGS sequence"/>
</dbReference>
<evidence type="ECO:0008006" key="4">
    <source>
        <dbReference type="Google" id="ProtNLM"/>
    </source>
</evidence>
<dbReference type="PANTHER" id="PTHR40590:SF1">
    <property type="entry name" value="CYTOPLASMIC PROTEIN"/>
    <property type="match status" value="1"/>
</dbReference>
<feature type="signal peptide" evidence="1">
    <location>
        <begin position="1"/>
        <end position="26"/>
    </location>
</feature>
<keyword evidence="3" id="KW-1185">Reference proteome</keyword>
<evidence type="ECO:0000313" key="2">
    <source>
        <dbReference type="EMBL" id="CAH9055435.1"/>
    </source>
</evidence>
<gene>
    <name evidence="2" type="ORF">PSECIP111854_01580</name>
</gene>
<dbReference type="InterPro" id="IPR002816">
    <property type="entry name" value="TraB/PrgY/GumN_fam"/>
</dbReference>
<dbReference type="Pfam" id="PF01963">
    <property type="entry name" value="TraB_PrgY_gumN"/>
    <property type="match status" value="1"/>
</dbReference>
<keyword evidence="1" id="KW-0732">Signal</keyword>
<reference evidence="2" key="1">
    <citation type="submission" date="2022-07" db="EMBL/GenBank/DDBJ databases">
        <authorList>
            <person name="Criscuolo A."/>
        </authorList>
    </citation>
    <scope>NUCLEOTIDE SEQUENCE</scope>
    <source>
        <strain evidence="2">CIP111854</strain>
    </source>
</reference>
<dbReference type="CDD" id="cd14789">
    <property type="entry name" value="Tiki"/>
    <property type="match status" value="1"/>
</dbReference>
<accession>A0A9W4QVR8</accession>
<dbReference type="PANTHER" id="PTHR40590">
    <property type="entry name" value="CYTOPLASMIC PROTEIN-RELATED"/>
    <property type="match status" value="1"/>
</dbReference>
<protein>
    <recommendedName>
        <fullName evidence="4">TraB/GumN family protein</fullName>
    </recommendedName>
</protein>